<gene>
    <name evidence="2" type="ORF">B0H17DRAFT_1256561</name>
</gene>
<feature type="transmembrane region" description="Helical" evidence="1">
    <location>
        <begin position="15"/>
        <end position="38"/>
    </location>
</feature>
<accession>A0AAD7G6B4</accession>
<proteinExistence type="predicted"/>
<evidence type="ECO:0000313" key="3">
    <source>
        <dbReference type="Proteomes" id="UP001221757"/>
    </source>
</evidence>
<dbReference type="AlphaFoldDB" id="A0AAD7G6B4"/>
<keyword evidence="1" id="KW-0812">Transmembrane</keyword>
<organism evidence="2 3">
    <name type="scientific">Mycena rosella</name>
    <name type="common">Pink bonnet</name>
    <name type="synonym">Agaricus rosellus</name>
    <dbReference type="NCBI Taxonomy" id="1033263"/>
    <lineage>
        <taxon>Eukaryota</taxon>
        <taxon>Fungi</taxon>
        <taxon>Dikarya</taxon>
        <taxon>Basidiomycota</taxon>
        <taxon>Agaricomycotina</taxon>
        <taxon>Agaricomycetes</taxon>
        <taxon>Agaricomycetidae</taxon>
        <taxon>Agaricales</taxon>
        <taxon>Marasmiineae</taxon>
        <taxon>Mycenaceae</taxon>
        <taxon>Mycena</taxon>
    </lineage>
</organism>
<keyword evidence="1" id="KW-1133">Transmembrane helix</keyword>
<dbReference type="EMBL" id="JARKIE010000227">
    <property type="protein sequence ID" value="KAJ7664108.1"/>
    <property type="molecule type" value="Genomic_DNA"/>
</dbReference>
<keyword evidence="1" id="KW-0472">Membrane</keyword>
<comment type="caution">
    <text evidence="2">The sequence shown here is derived from an EMBL/GenBank/DDBJ whole genome shotgun (WGS) entry which is preliminary data.</text>
</comment>
<reference evidence="2" key="1">
    <citation type="submission" date="2023-03" db="EMBL/GenBank/DDBJ databases">
        <title>Massive genome expansion in bonnet fungi (Mycena s.s.) driven by repeated elements and novel gene families across ecological guilds.</title>
        <authorList>
            <consortium name="Lawrence Berkeley National Laboratory"/>
            <person name="Harder C.B."/>
            <person name="Miyauchi S."/>
            <person name="Viragh M."/>
            <person name="Kuo A."/>
            <person name="Thoen E."/>
            <person name="Andreopoulos B."/>
            <person name="Lu D."/>
            <person name="Skrede I."/>
            <person name="Drula E."/>
            <person name="Henrissat B."/>
            <person name="Morin E."/>
            <person name="Kohler A."/>
            <person name="Barry K."/>
            <person name="LaButti K."/>
            <person name="Morin E."/>
            <person name="Salamov A."/>
            <person name="Lipzen A."/>
            <person name="Mereny Z."/>
            <person name="Hegedus B."/>
            <person name="Baldrian P."/>
            <person name="Stursova M."/>
            <person name="Weitz H."/>
            <person name="Taylor A."/>
            <person name="Grigoriev I.V."/>
            <person name="Nagy L.G."/>
            <person name="Martin F."/>
            <person name="Kauserud H."/>
        </authorList>
    </citation>
    <scope>NUCLEOTIDE SEQUENCE</scope>
    <source>
        <strain evidence="2">CBHHK067</strain>
    </source>
</reference>
<dbReference type="Proteomes" id="UP001221757">
    <property type="component" value="Unassembled WGS sequence"/>
</dbReference>
<keyword evidence="3" id="KW-1185">Reference proteome</keyword>
<evidence type="ECO:0000313" key="2">
    <source>
        <dbReference type="EMBL" id="KAJ7664108.1"/>
    </source>
</evidence>
<name>A0AAD7G6B4_MYCRO</name>
<feature type="transmembrane region" description="Helical" evidence="1">
    <location>
        <begin position="370"/>
        <end position="393"/>
    </location>
</feature>
<protein>
    <submittedName>
        <fullName evidence="2">Uncharacterized protein</fullName>
    </submittedName>
</protein>
<feature type="non-terminal residue" evidence="2">
    <location>
        <position position="1"/>
    </location>
</feature>
<sequence>QDYPITKEFSRKWSYFLLVFGVLSVAAFSVINIFSVGYDVVSITTTNFNSTHGARMPWPWTSSPGSGCEPHQFQLGDTFRTNISAFSYSIFDVAPSNPHSGSSVIQGGFPYANNDISSCDVVAYEIVVKPGDRLITTTAGINCPLPLGFRAVTSWRRVISIYFIPPTLLINSLPFSYSNHPIIGSISKAVFPRNSLARAILDAMGSIADEAYWDIYNGKYVTNATALPQPIYKVIAHGEPSCDSICTVGNFSFYDSIGNTALNILPGPKKILADEGNLYNMIKIFYAAVRLDLGHWTADNLFTNTTSFNNSIVSTQGSQDDGSFRSIGTSKGLAYINLTTPPPASARTSRAVVQIPYTCNVMQRKTVGSFIVSVLSGTMSMFLGTWGVLISVLSGIARKNPGGTSVDTSASSGDAEMCVSANTCDSGVSNVVDLDNEHRRKPIPLPNLYSPISKSDNHY</sequence>
<evidence type="ECO:0000256" key="1">
    <source>
        <dbReference type="SAM" id="Phobius"/>
    </source>
</evidence>